<feature type="compositionally biased region" description="Basic and acidic residues" evidence="1">
    <location>
        <begin position="63"/>
        <end position="77"/>
    </location>
</feature>
<keyword evidence="3" id="KW-1185">Reference proteome</keyword>
<protein>
    <submittedName>
        <fullName evidence="2">Uncharacterized protein</fullName>
    </submittedName>
</protein>
<name>A0A7M7G171_STRPU</name>
<sequence>MELLVLSSDEDENDGLNYEIEHMAGSPEMSKIKDISHQFSCTEPQQTKTIKSAPQVDSMEDESNAKEEIGSKCGGNHDYDSLEQLFNRRPEETVDSIHACNKLSQFEQTYIVSDNERKSSMPHHMSPSRNQIDRDRQRLKKNTLKSSSPVLQINLTKIEEEEIKSHQPKHKHSSSYETREENSSPNRRDGSRKAHRRSHCTTPVMTNKDTCNYKRQNEEHTANLLKNGCRLQKRNYEPSHAKDRHSKTPAVRTSDHHHQSDRVPERSESTFIIHPGDRRAVPTKSGKGIHDGNEESSSPITEDIPSTVSEGSRLSATPRTKSSSVVRSNSVTSDKSKDKNRQKPIAKTAQVNDTSSHSHVRLTSSRQQKMLIQQDRVSTNRKGTKLHVRDESFLTSTRIDEDELNSKDLNRTLSSDRPMRKDHLTDKKLPKRVPQTHGAAIQDKSLKMKGQTPTKRRRRASDRASSLESPAKRQVSIRKSSQTGRTPLDRSKGSRIIIGISDDDIEAKERSDESMSSLSLSSICEGPGRCVKKICFKCAMNE</sequence>
<dbReference type="KEGG" id="spu:757268"/>
<reference evidence="3" key="1">
    <citation type="submission" date="2015-02" db="EMBL/GenBank/DDBJ databases">
        <title>Genome sequencing for Strongylocentrotus purpuratus.</title>
        <authorList>
            <person name="Murali S."/>
            <person name="Liu Y."/>
            <person name="Vee V."/>
            <person name="English A."/>
            <person name="Wang M."/>
            <person name="Skinner E."/>
            <person name="Han Y."/>
            <person name="Muzny D.M."/>
            <person name="Worley K.C."/>
            <person name="Gibbs R.A."/>
        </authorList>
    </citation>
    <scope>NUCLEOTIDE SEQUENCE</scope>
</reference>
<dbReference type="EnsemblMetazoa" id="XM_030980252">
    <property type="protein sequence ID" value="XP_030836112"/>
    <property type="gene ID" value="LOC757268"/>
</dbReference>
<dbReference type="EnsemblMetazoa" id="XM_001197763">
    <property type="protein sequence ID" value="XP_001197763"/>
    <property type="gene ID" value="LOC757268"/>
</dbReference>
<accession>A0A7M7G171</accession>
<feature type="compositionally biased region" description="Basic and acidic residues" evidence="1">
    <location>
        <begin position="417"/>
        <end position="428"/>
    </location>
</feature>
<feature type="compositionally biased region" description="Polar residues" evidence="1">
    <location>
        <begin position="41"/>
        <end position="52"/>
    </location>
</feature>
<feature type="compositionally biased region" description="Basic and acidic residues" evidence="1">
    <location>
        <begin position="253"/>
        <end position="268"/>
    </location>
</feature>
<feature type="compositionally biased region" description="Polar residues" evidence="1">
    <location>
        <begin position="349"/>
        <end position="381"/>
    </location>
</feature>
<dbReference type="RefSeq" id="XP_030836112.1">
    <property type="nucleotide sequence ID" value="XM_030980252.1"/>
</dbReference>
<dbReference type="InParanoid" id="A0A7M7G171"/>
<dbReference type="OrthoDB" id="10658431at2759"/>
<dbReference type="RefSeq" id="XP_001197763.3">
    <property type="nucleotide sequence ID" value="XM_001197763.4"/>
</dbReference>
<organism evidence="2 3">
    <name type="scientific">Strongylocentrotus purpuratus</name>
    <name type="common">Purple sea urchin</name>
    <dbReference type="NCBI Taxonomy" id="7668"/>
    <lineage>
        <taxon>Eukaryota</taxon>
        <taxon>Metazoa</taxon>
        <taxon>Echinodermata</taxon>
        <taxon>Eleutherozoa</taxon>
        <taxon>Echinozoa</taxon>
        <taxon>Echinoidea</taxon>
        <taxon>Euechinoidea</taxon>
        <taxon>Echinacea</taxon>
        <taxon>Camarodonta</taxon>
        <taxon>Echinidea</taxon>
        <taxon>Strongylocentrotidae</taxon>
        <taxon>Strongylocentrotus</taxon>
    </lineage>
</organism>
<feature type="region of interest" description="Disordered" evidence="1">
    <location>
        <begin position="409"/>
        <end position="495"/>
    </location>
</feature>
<evidence type="ECO:0000256" key="1">
    <source>
        <dbReference type="SAM" id="MobiDB-lite"/>
    </source>
</evidence>
<proteinExistence type="predicted"/>
<feature type="region of interest" description="Disordered" evidence="1">
    <location>
        <begin position="41"/>
        <end position="77"/>
    </location>
</feature>
<feature type="compositionally biased region" description="Basic and acidic residues" evidence="1">
    <location>
        <begin position="177"/>
        <end position="192"/>
    </location>
</feature>
<dbReference type="GeneID" id="757268"/>
<feature type="compositionally biased region" description="Polar residues" evidence="1">
    <location>
        <begin position="144"/>
        <end position="155"/>
    </location>
</feature>
<reference evidence="2" key="2">
    <citation type="submission" date="2021-01" db="UniProtKB">
        <authorList>
            <consortium name="EnsemblMetazoa"/>
        </authorList>
    </citation>
    <scope>IDENTIFICATION</scope>
</reference>
<feature type="compositionally biased region" description="Polar residues" evidence="1">
    <location>
        <begin position="295"/>
        <end position="321"/>
    </location>
</feature>
<evidence type="ECO:0000313" key="2">
    <source>
        <dbReference type="EnsemblMetazoa" id="XP_001197763"/>
    </source>
</evidence>
<feature type="region of interest" description="Disordered" evidence="1">
    <location>
        <begin position="111"/>
        <end position="384"/>
    </location>
</feature>
<evidence type="ECO:0000313" key="3">
    <source>
        <dbReference type="Proteomes" id="UP000007110"/>
    </source>
</evidence>
<dbReference type="Proteomes" id="UP000007110">
    <property type="component" value="Unassembled WGS sequence"/>
</dbReference>
<feature type="compositionally biased region" description="Low complexity" evidence="1">
    <location>
        <begin position="322"/>
        <end position="333"/>
    </location>
</feature>
<feature type="compositionally biased region" description="Basic and acidic residues" evidence="1">
    <location>
        <begin position="211"/>
        <end position="221"/>
    </location>
</feature>
<feature type="compositionally biased region" description="Polar residues" evidence="1">
    <location>
        <begin position="200"/>
        <end position="210"/>
    </location>
</feature>
<dbReference type="AlphaFoldDB" id="A0A7M7G171"/>